<comment type="similarity">
    <text evidence="1">Belongs to the Cu-Zn superoxide dismutase family.</text>
</comment>
<dbReference type="KEGG" id="spha:D3Y57_08015"/>
<dbReference type="PROSITE" id="PS51257">
    <property type="entry name" value="PROKAR_LIPOPROTEIN"/>
    <property type="match status" value="1"/>
</dbReference>
<feature type="signal peptide" evidence="2">
    <location>
        <begin position="1"/>
        <end position="22"/>
    </location>
</feature>
<organism evidence="4 5">
    <name type="scientific">Sphingomonas paeninsulae</name>
    <dbReference type="NCBI Taxonomy" id="2319844"/>
    <lineage>
        <taxon>Bacteria</taxon>
        <taxon>Pseudomonadati</taxon>
        <taxon>Pseudomonadota</taxon>
        <taxon>Alphaproteobacteria</taxon>
        <taxon>Sphingomonadales</taxon>
        <taxon>Sphingomonadaceae</taxon>
        <taxon>Sphingomonas</taxon>
    </lineage>
</organism>
<keyword evidence="5" id="KW-1185">Reference proteome</keyword>
<evidence type="ECO:0000313" key="5">
    <source>
        <dbReference type="Proteomes" id="UP000276254"/>
    </source>
</evidence>
<evidence type="ECO:0000256" key="1">
    <source>
        <dbReference type="ARBA" id="ARBA00010457"/>
    </source>
</evidence>
<dbReference type="RefSeq" id="WP_121152554.1">
    <property type="nucleotide sequence ID" value="NZ_CP032829.1"/>
</dbReference>
<gene>
    <name evidence="4" type="ORF">D3Y57_08015</name>
</gene>
<dbReference type="OrthoDB" id="5431326at2"/>
<dbReference type="InterPro" id="IPR036423">
    <property type="entry name" value="SOD-like_Cu/Zn_dom_sf"/>
</dbReference>
<sequence length="175" mass="17611">MAKSTALLAGLAVTALLSGCMAQMKPRGTANVVASAQLRDAGGATHGTARIERVGGATRVIVEGSALPPGDHGLHIHTIGLCEGPAFASAGPHWNPDMKMHGRDNPMGAHRGDLPNLQIGTDGTGTVSFDLPGDASALLDADGASIVVHAAPDDYKTDPSGNSGGRIACGVFTAR</sequence>
<keyword evidence="2" id="KW-0732">Signal</keyword>
<dbReference type="AlphaFoldDB" id="A0A494T993"/>
<evidence type="ECO:0000259" key="3">
    <source>
        <dbReference type="Pfam" id="PF00080"/>
    </source>
</evidence>
<dbReference type="CDD" id="cd00305">
    <property type="entry name" value="Cu-Zn_Superoxide_Dismutase"/>
    <property type="match status" value="1"/>
</dbReference>
<name>A0A494T993_SPHPE</name>
<feature type="chain" id="PRO_5019766348" evidence="2">
    <location>
        <begin position="23"/>
        <end position="175"/>
    </location>
</feature>
<evidence type="ECO:0000313" key="4">
    <source>
        <dbReference type="EMBL" id="AYJ85929.1"/>
    </source>
</evidence>
<protein>
    <submittedName>
        <fullName evidence="4">Superoxide dismutase family protein</fullName>
    </submittedName>
</protein>
<evidence type="ECO:0000256" key="2">
    <source>
        <dbReference type="SAM" id="SignalP"/>
    </source>
</evidence>
<accession>A0A494T993</accession>
<dbReference type="GO" id="GO:0005507">
    <property type="term" value="F:copper ion binding"/>
    <property type="evidence" value="ECO:0007669"/>
    <property type="project" value="InterPro"/>
</dbReference>
<reference evidence="4 5" key="1">
    <citation type="submission" date="2018-09" db="EMBL/GenBank/DDBJ databases">
        <title>Sphingomonas peninsula sp. nov., isolated from fildes peninsula, Antarctic soil.</title>
        <authorList>
            <person name="Yingchao G."/>
        </authorList>
    </citation>
    <scope>NUCLEOTIDE SEQUENCE [LARGE SCALE GENOMIC DNA]</scope>
    <source>
        <strain evidence="4 5">YZ-8</strain>
    </source>
</reference>
<proteinExistence type="inferred from homology"/>
<dbReference type="Proteomes" id="UP000276254">
    <property type="component" value="Chromosome"/>
</dbReference>
<dbReference type="SUPFAM" id="SSF49329">
    <property type="entry name" value="Cu,Zn superoxide dismutase-like"/>
    <property type="match status" value="1"/>
</dbReference>
<dbReference type="PANTHER" id="PTHR10003">
    <property type="entry name" value="SUPEROXIDE DISMUTASE CU-ZN -RELATED"/>
    <property type="match status" value="1"/>
</dbReference>
<dbReference type="InterPro" id="IPR001424">
    <property type="entry name" value="SOD_Cu_Zn_dom"/>
</dbReference>
<dbReference type="Gene3D" id="2.60.40.200">
    <property type="entry name" value="Superoxide dismutase, copper/zinc binding domain"/>
    <property type="match status" value="1"/>
</dbReference>
<dbReference type="Pfam" id="PF00080">
    <property type="entry name" value="Sod_Cu"/>
    <property type="match status" value="1"/>
</dbReference>
<feature type="domain" description="Superoxide dismutase copper/zinc binding" evidence="3">
    <location>
        <begin position="46"/>
        <end position="171"/>
    </location>
</feature>
<dbReference type="InterPro" id="IPR024134">
    <property type="entry name" value="SOD_Cu/Zn_/chaperone"/>
</dbReference>
<dbReference type="GO" id="GO:0006801">
    <property type="term" value="P:superoxide metabolic process"/>
    <property type="evidence" value="ECO:0007669"/>
    <property type="project" value="InterPro"/>
</dbReference>
<dbReference type="EMBL" id="CP032829">
    <property type="protein sequence ID" value="AYJ85929.1"/>
    <property type="molecule type" value="Genomic_DNA"/>
</dbReference>